<accession>A0AA35UI77</accession>
<dbReference type="GO" id="GO:0006654">
    <property type="term" value="P:phosphatidic acid biosynthetic process"/>
    <property type="evidence" value="ECO:0007669"/>
    <property type="project" value="TreeGrafter"/>
</dbReference>
<sequence length="310" mass="33827">MHHASTLGTQWLDGDLVHAASRPEAPAASSHLGRQLRAAARLAAISLWTIVAAVIQLILIQFPGKARIRFARLFWAGVCRLLGLKIVVLGTSAGICRDRGAVARGVRPVVYVSNHTSWLDIPALGAVLPAVFVSKSEVSRWPFIKTVAQLGRTIFVSRQKSGTAREIYGILERLRVGDNALLFPEGTSSSGSHVLPFFSSFFAVALAGRHATPEEGRNNVLIQPISVVYDELEGLPVHRGRRSVFSWHGSMALAPHIWRLAQWGSHRATVLVHPPVEPGAHLTRKDLASHVHQLVSEGAARLRQNRQNEA</sequence>
<feature type="domain" description="Phospholipid/glycerol acyltransferase" evidence="7">
    <location>
        <begin position="109"/>
        <end position="230"/>
    </location>
</feature>
<keyword evidence="6" id="KW-0812">Transmembrane</keyword>
<feature type="transmembrane region" description="Helical" evidence="6">
    <location>
        <begin position="38"/>
        <end position="60"/>
    </location>
</feature>
<keyword evidence="4" id="KW-0443">Lipid metabolism</keyword>
<keyword evidence="5 8" id="KW-0012">Acyltransferase</keyword>
<keyword evidence="2" id="KW-0444">Lipid biosynthesis</keyword>
<evidence type="ECO:0000313" key="9">
    <source>
        <dbReference type="Proteomes" id="UP001176960"/>
    </source>
</evidence>
<organism evidence="8 9">
    <name type="scientific">Brytella acorum</name>
    <dbReference type="NCBI Taxonomy" id="2959299"/>
    <lineage>
        <taxon>Bacteria</taxon>
        <taxon>Pseudomonadati</taxon>
        <taxon>Pseudomonadota</taxon>
        <taxon>Alphaproteobacteria</taxon>
        <taxon>Acetobacterales</taxon>
        <taxon>Acetobacteraceae</taxon>
        <taxon>Brytella</taxon>
    </lineage>
</organism>
<evidence type="ECO:0000256" key="3">
    <source>
        <dbReference type="ARBA" id="ARBA00022679"/>
    </source>
</evidence>
<dbReference type="RefSeq" id="WP_289841378.1">
    <property type="nucleotide sequence ID" value="NZ_CATKSH010000007.1"/>
</dbReference>
<comment type="caution">
    <text evidence="8">The sequence shown here is derived from an EMBL/GenBank/DDBJ whole genome shotgun (WGS) entry which is preliminary data.</text>
</comment>
<gene>
    <name evidence="8" type="ORF">LMG32879_001547</name>
</gene>
<feature type="transmembrane region" description="Helical" evidence="6">
    <location>
        <begin position="72"/>
        <end position="95"/>
    </location>
</feature>
<reference evidence="8" key="1">
    <citation type="submission" date="2023-03" db="EMBL/GenBank/DDBJ databases">
        <authorList>
            <person name="Cleenwerck I."/>
        </authorList>
    </citation>
    <scope>NUCLEOTIDE SEQUENCE</scope>
    <source>
        <strain evidence="8">LMG 32879</strain>
    </source>
</reference>
<proteinExistence type="predicted"/>
<dbReference type="PANTHER" id="PTHR10434:SF64">
    <property type="entry name" value="1-ACYL-SN-GLYCEROL-3-PHOSPHATE ACYLTRANSFERASE-RELATED"/>
    <property type="match status" value="1"/>
</dbReference>
<dbReference type="Proteomes" id="UP001176960">
    <property type="component" value="Unassembled WGS sequence"/>
</dbReference>
<keyword evidence="6" id="KW-0472">Membrane</keyword>
<dbReference type="EMBL" id="CATKSH010000007">
    <property type="protein sequence ID" value="CAI9120709.1"/>
    <property type="molecule type" value="Genomic_DNA"/>
</dbReference>
<keyword evidence="3" id="KW-0808">Transferase</keyword>
<evidence type="ECO:0000256" key="4">
    <source>
        <dbReference type="ARBA" id="ARBA00023098"/>
    </source>
</evidence>
<evidence type="ECO:0000256" key="5">
    <source>
        <dbReference type="ARBA" id="ARBA00023315"/>
    </source>
</evidence>
<dbReference type="CDD" id="cd07989">
    <property type="entry name" value="LPLAT_AGPAT-like"/>
    <property type="match status" value="1"/>
</dbReference>
<dbReference type="AlphaFoldDB" id="A0AA35UI77"/>
<evidence type="ECO:0000313" key="8">
    <source>
        <dbReference type="EMBL" id="CAI9120709.1"/>
    </source>
</evidence>
<evidence type="ECO:0000256" key="6">
    <source>
        <dbReference type="SAM" id="Phobius"/>
    </source>
</evidence>
<comment type="pathway">
    <text evidence="1">Lipid metabolism.</text>
</comment>
<dbReference type="SMART" id="SM00563">
    <property type="entry name" value="PlsC"/>
    <property type="match status" value="1"/>
</dbReference>
<evidence type="ECO:0000259" key="7">
    <source>
        <dbReference type="SMART" id="SM00563"/>
    </source>
</evidence>
<evidence type="ECO:0000256" key="1">
    <source>
        <dbReference type="ARBA" id="ARBA00005189"/>
    </source>
</evidence>
<dbReference type="SUPFAM" id="SSF69593">
    <property type="entry name" value="Glycerol-3-phosphate (1)-acyltransferase"/>
    <property type="match status" value="1"/>
</dbReference>
<keyword evidence="6" id="KW-1133">Transmembrane helix</keyword>
<protein>
    <submittedName>
        <fullName evidence="8">Lysophospholipid acyltransferase family protein</fullName>
    </submittedName>
</protein>
<dbReference type="PANTHER" id="PTHR10434">
    <property type="entry name" value="1-ACYL-SN-GLYCEROL-3-PHOSPHATE ACYLTRANSFERASE"/>
    <property type="match status" value="1"/>
</dbReference>
<name>A0AA35UI77_9PROT</name>
<dbReference type="InterPro" id="IPR002123">
    <property type="entry name" value="Plipid/glycerol_acylTrfase"/>
</dbReference>
<evidence type="ECO:0000256" key="2">
    <source>
        <dbReference type="ARBA" id="ARBA00022516"/>
    </source>
</evidence>
<keyword evidence="9" id="KW-1185">Reference proteome</keyword>
<dbReference type="Pfam" id="PF01553">
    <property type="entry name" value="Acyltransferase"/>
    <property type="match status" value="1"/>
</dbReference>
<dbReference type="GO" id="GO:0003841">
    <property type="term" value="F:1-acylglycerol-3-phosphate O-acyltransferase activity"/>
    <property type="evidence" value="ECO:0007669"/>
    <property type="project" value="TreeGrafter"/>
</dbReference>